<dbReference type="InterPro" id="IPR018170">
    <property type="entry name" value="Aldo/ket_reductase_CS"/>
</dbReference>
<name>A0A813FXX4_POLGL</name>
<proteinExistence type="inferred from homology"/>
<keyword evidence="2" id="KW-0521">NADP</keyword>
<evidence type="ECO:0000256" key="1">
    <source>
        <dbReference type="ARBA" id="ARBA00007905"/>
    </source>
</evidence>
<accession>A0A813FXX4</accession>
<dbReference type="SUPFAM" id="SSF51430">
    <property type="entry name" value="NAD(P)-linked oxidoreductase"/>
    <property type="match status" value="1"/>
</dbReference>
<sequence>VCGSPRQCRLETWLALQRFQTAGQIRQLGVSNFGPRQMQEIIALGGSPVTVNQMEYHPWVTKVHRDTVQWCHEHGVAVTAYGSMGSGNYAPQILAQDVLKQIGASHGKTVGQDVLKQIGASHGKTVGQVSVIPGTSNPVHQTENLQIFDFKLAPDQLGFLDSIPEEQHMLFFGHVPDEAP</sequence>
<evidence type="ECO:0000259" key="4">
    <source>
        <dbReference type="Pfam" id="PF00248"/>
    </source>
</evidence>
<keyword evidence="6" id="KW-1185">Reference proteome</keyword>
<evidence type="ECO:0000313" key="6">
    <source>
        <dbReference type="Proteomes" id="UP000654075"/>
    </source>
</evidence>
<evidence type="ECO:0000256" key="2">
    <source>
        <dbReference type="ARBA" id="ARBA00022857"/>
    </source>
</evidence>
<dbReference type="OMA" id="SCANIAC"/>
<dbReference type="InterPro" id="IPR036812">
    <property type="entry name" value="NAD(P)_OxRdtase_dom_sf"/>
</dbReference>
<dbReference type="InterPro" id="IPR023210">
    <property type="entry name" value="NADP_OxRdtase_dom"/>
</dbReference>
<evidence type="ECO:0000313" key="5">
    <source>
        <dbReference type="EMBL" id="CAE8618913.1"/>
    </source>
</evidence>
<dbReference type="EMBL" id="CAJNNV010026740">
    <property type="protein sequence ID" value="CAE8618913.1"/>
    <property type="molecule type" value="Genomic_DNA"/>
</dbReference>
<dbReference type="GO" id="GO:0016616">
    <property type="term" value="F:oxidoreductase activity, acting on the CH-OH group of donors, NAD or NADP as acceptor"/>
    <property type="evidence" value="ECO:0007669"/>
    <property type="project" value="UniProtKB-ARBA"/>
</dbReference>
<organism evidence="5 6">
    <name type="scientific">Polarella glacialis</name>
    <name type="common">Dinoflagellate</name>
    <dbReference type="NCBI Taxonomy" id="89957"/>
    <lineage>
        <taxon>Eukaryota</taxon>
        <taxon>Sar</taxon>
        <taxon>Alveolata</taxon>
        <taxon>Dinophyceae</taxon>
        <taxon>Suessiales</taxon>
        <taxon>Suessiaceae</taxon>
        <taxon>Polarella</taxon>
    </lineage>
</organism>
<dbReference type="PROSITE" id="PS00062">
    <property type="entry name" value="ALDOKETO_REDUCTASE_2"/>
    <property type="match status" value="1"/>
</dbReference>
<comment type="caution">
    <text evidence="5">The sequence shown here is derived from an EMBL/GenBank/DDBJ whole genome shotgun (WGS) entry which is preliminary data.</text>
</comment>
<evidence type="ECO:0000256" key="3">
    <source>
        <dbReference type="ARBA" id="ARBA00023002"/>
    </source>
</evidence>
<dbReference type="Proteomes" id="UP000654075">
    <property type="component" value="Unassembled WGS sequence"/>
</dbReference>
<feature type="non-terminal residue" evidence="5">
    <location>
        <position position="1"/>
    </location>
</feature>
<dbReference type="Gene3D" id="3.20.20.100">
    <property type="entry name" value="NADP-dependent oxidoreductase domain"/>
    <property type="match status" value="1"/>
</dbReference>
<protein>
    <recommendedName>
        <fullName evidence="4">NADP-dependent oxidoreductase domain-containing protein</fullName>
    </recommendedName>
</protein>
<dbReference type="PANTHER" id="PTHR43827:SF3">
    <property type="entry name" value="NADP-DEPENDENT OXIDOREDUCTASE DOMAIN-CONTAINING PROTEIN"/>
    <property type="match status" value="1"/>
</dbReference>
<dbReference type="AlphaFoldDB" id="A0A813FXX4"/>
<reference evidence="5" key="1">
    <citation type="submission" date="2021-02" db="EMBL/GenBank/DDBJ databases">
        <authorList>
            <person name="Dougan E. K."/>
            <person name="Rhodes N."/>
            <person name="Thang M."/>
            <person name="Chan C."/>
        </authorList>
    </citation>
    <scope>NUCLEOTIDE SEQUENCE</scope>
</reference>
<comment type="similarity">
    <text evidence="1">Belongs to the aldo/keto reductase family.</text>
</comment>
<dbReference type="OrthoDB" id="416253at2759"/>
<dbReference type="PRINTS" id="PR00069">
    <property type="entry name" value="ALDKETRDTASE"/>
</dbReference>
<feature type="domain" description="NADP-dependent oxidoreductase" evidence="4">
    <location>
        <begin position="10"/>
        <end position="163"/>
    </location>
</feature>
<keyword evidence="3" id="KW-0560">Oxidoreductase</keyword>
<dbReference type="PANTHER" id="PTHR43827">
    <property type="entry name" value="2,5-DIKETO-D-GLUCONIC ACID REDUCTASE"/>
    <property type="match status" value="1"/>
</dbReference>
<dbReference type="InterPro" id="IPR020471">
    <property type="entry name" value="AKR"/>
</dbReference>
<gene>
    <name evidence="5" type="ORF">PGLA1383_LOCUS36509</name>
</gene>
<dbReference type="Pfam" id="PF00248">
    <property type="entry name" value="Aldo_ket_red"/>
    <property type="match status" value="1"/>
</dbReference>